<sequence length="110" mass="12537">MTLKIDEIYHYNNQVAIPLTVLTKELPLSAVGMYTFLAGSAKDIAFDDEAMEDLFSVKYESTDDWKADRELLVEAGLLARPVVQAEETEEEEQARVQKLVQEINELDEQE</sequence>
<dbReference type="Proteomes" id="UP000272136">
    <property type="component" value="Chromosome 2"/>
</dbReference>
<accession>A0AAP9GFI3</accession>
<feature type="coiled-coil region" evidence="1">
    <location>
        <begin position="82"/>
        <end position="109"/>
    </location>
</feature>
<proteinExistence type="predicted"/>
<reference evidence="3" key="3">
    <citation type="submission" date="2019-11" db="EMBL/GenBank/DDBJ databases">
        <title>Complete genome sequence of Vibrio owensii SH-14 isolated from shrimp with acute hepatopancreatic necrosis diease.</title>
        <authorList>
            <person name="Liang X."/>
            <person name="Wang Y."/>
        </authorList>
    </citation>
    <scope>NUCLEOTIDE SEQUENCE</scope>
    <source>
        <strain evidence="3">SH14</strain>
    </source>
</reference>
<dbReference type="EMBL" id="CP045860">
    <property type="protein sequence ID" value="QGH49204.1"/>
    <property type="molecule type" value="Genomic_DNA"/>
</dbReference>
<reference evidence="2 4" key="2">
    <citation type="submission" date="2018-10" db="EMBL/GenBank/DDBJ databases">
        <title>Whole Genome of Vibrio owensii strain 170502, isolated from Acute Hepatopancreatic Necrosis Disease (AHPND) shrimp.</title>
        <authorList>
            <person name="Yan M."/>
            <person name="Wang X."/>
            <person name="Wang Y."/>
        </authorList>
    </citation>
    <scope>NUCLEOTIDE SEQUENCE [LARGE SCALE GENOMIC DNA]</scope>
    <source>
        <strain evidence="2 4">1700302</strain>
    </source>
</reference>
<name>A0AAP9GFI3_9VIBR</name>
<keyword evidence="1" id="KW-0175">Coiled coil</keyword>
<evidence type="ECO:0000313" key="3">
    <source>
        <dbReference type="EMBL" id="QGH49204.1"/>
    </source>
</evidence>
<dbReference type="AlphaFoldDB" id="A0AAP9GFI3"/>
<organism evidence="3 5">
    <name type="scientific">Vibrio owensii</name>
    <dbReference type="NCBI Taxonomy" id="696485"/>
    <lineage>
        <taxon>Bacteria</taxon>
        <taxon>Pseudomonadati</taxon>
        <taxon>Pseudomonadota</taxon>
        <taxon>Gammaproteobacteria</taxon>
        <taxon>Vibrionales</taxon>
        <taxon>Vibrionaceae</taxon>
        <taxon>Vibrio</taxon>
    </lineage>
</organism>
<dbReference type="EMBL" id="CP033138">
    <property type="protein sequence ID" value="AYO17055.1"/>
    <property type="molecule type" value="Genomic_DNA"/>
</dbReference>
<dbReference type="RefSeq" id="WP_054823390.1">
    <property type="nucleotide sequence ID" value="NZ_CP033138.1"/>
</dbReference>
<evidence type="ECO:0000313" key="2">
    <source>
        <dbReference type="EMBL" id="AYO17055.1"/>
    </source>
</evidence>
<reference evidence="3 5" key="1">
    <citation type="journal article" date="2015" name="Genome Announc.">
        <title>Draft Genome Sequence of Vibrio owensii Strain SH-14, Which Causes Shrimp Acute Hepatopancreatic Necrosis Disease.</title>
        <authorList>
            <person name="Liu L."/>
            <person name="Xiao J."/>
            <person name="Xia X."/>
            <person name="Pan Y."/>
            <person name="Yan S."/>
            <person name="Wang Y."/>
        </authorList>
    </citation>
    <scope>NUCLEOTIDE SEQUENCE [LARGE SCALE GENOMIC DNA]</scope>
    <source>
        <strain evidence="3 5">SH14</strain>
    </source>
</reference>
<evidence type="ECO:0000313" key="4">
    <source>
        <dbReference type="Proteomes" id="UP000272136"/>
    </source>
</evidence>
<evidence type="ECO:0000313" key="5">
    <source>
        <dbReference type="Proteomes" id="UP000390336"/>
    </source>
</evidence>
<protein>
    <submittedName>
        <fullName evidence="3">Uncharacterized protein</fullName>
    </submittedName>
</protein>
<keyword evidence="4" id="KW-1185">Reference proteome</keyword>
<evidence type="ECO:0000256" key="1">
    <source>
        <dbReference type="SAM" id="Coils"/>
    </source>
</evidence>
<gene>
    <name evidence="3" type="ORF">APZ19_18980</name>
    <name evidence="2" type="ORF">D0812_21955</name>
</gene>
<dbReference type="Proteomes" id="UP000390336">
    <property type="component" value="Chromosome 2"/>
</dbReference>